<proteinExistence type="predicted"/>
<dbReference type="Gene3D" id="3.40.50.1820">
    <property type="entry name" value="alpha/beta hydrolase"/>
    <property type="match status" value="1"/>
</dbReference>
<dbReference type="AlphaFoldDB" id="A0A6A6HWW5"/>
<accession>A0A6A6HWW5</accession>
<name>A0A6A6HWW5_9PLEO</name>
<dbReference type="GeneID" id="54572993"/>
<keyword evidence="3" id="KW-1185">Reference proteome</keyword>
<dbReference type="Proteomes" id="UP000800094">
    <property type="component" value="Unassembled WGS sequence"/>
</dbReference>
<sequence length="280" mass="31017">MSSPKPAILLAHGSYHTPQPYARLRALLSKQGYETHCPQLPCASRDYLVADPRNPSFDQPPPSQGLPTQDLDVAALRAVLRRLVEEQGRDVLLLAHSSGGWTATEIATPELQRGKRGLEGRGGGVVGIFYMASFLVMLGESVWSTFAASTGEAEQGAREGQGWFSLLKERNLTVFNDPPYFLFHDLPAEEAEKWSETLTACPFLTVPLTNDAYSELPCAYMLCEGDRVVSSWYQELMVKKAEESSGRKMQIYKCPGGHESFLSYPELYLDSIVEFAEKCA</sequence>
<dbReference type="InterPro" id="IPR052897">
    <property type="entry name" value="Sec-Metab_Biosynth_Hydrolase"/>
</dbReference>
<dbReference type="PANTHER" id="PTHR37017">
    <property type="entry name" value="AB HYDROLASE-1 DOMAIN-CONTAINING PROTEIN-RELATED"/>
    <property type="match status" value="1"/>
</dbReference>
<dbReference type="PANTHER" id="PTHR37017:SF11">
    <property type="entry name" value="ESTERASE_LIPASE_THIOESTERASE DOMAIN-CONTAINING PROTEIN"/>
    <property type="match status" value="1"/>
</dbReference>
<evidence type="ECO:0000259" key="1">
    <source>
        <dbReference type="Pfam" id="PF12697"/>
    </source>
</evidence>
<dbReference type="RefSeq" id="XP_033677699.1">
    <property type="nucleotide sequence ID" value="XM_033819663.1"/>
</dbReference>
<dbReference type="Pfam" id="PF12697">
    <property type="entry name" value="Abhydrolase_6"/>
    <property type="match status" value="1"/>
</dbReference>
<organism evidence="2 3">
    <name type="scientific">Trematosphaeria pertusa</name>
    <dbReference type="NCBI Taxonomy" id="390896"/>
    <lineage>
        <taxon>Eukaryota</taxon>
        <taxon>Fungi</taxon>
        <taxon>Dikarya</taxon>
        <taxon>Ascomycota</taxon>
        <taxon>Pezizomycotina</taxon>
        <taxon>Dothideomycetes</taxon>
        <taxon>Pleosporomycetidae</taxon>
        <taxon>Pleosporales</taxon>
        <taxon>Massarineae</taxon>
        <taxon>Trematosphaeriaceae</taxon>
        <taxon>Trematosphaeria</taxon>
    </lineage>
</organism>
<feature type="domain" description="AB hydrolase-1" evidence="1">
    <location>
        <begin position="8"/>
        <end position="268"/>
    </location>
</feature>
<reference evidence="2" key="1">
    <citation type="journal article" date="2020" name="Stud. Mycol.">
        <title>101 Dothideomycetes genomes: a test case for predicting lifestyles and emergence of pathogens.</title>
        <authorList>
            <person name="Haridas S."/>
            <person name="Albert R."/>
            <person name="Binder M."/>
            <person name="Bloem J."/>
            <person name="Labutti K."/>
            <person name="Salamov A."/>
            <person name="Andreopoulos B."/>
            <person name="Baker S."/>
            <person name="Barry K."/>
            <person name="Bills G."/>
            <person name="Bluhm B."/>
            <person name="Cannon C."/>
            <person name="Castanera R."/>
            <person name="Culley D."/>
            <person name="Daum C."/>
            <person name="Ezra D."/>
            <person name="Gonzalez J."/>
            <person name="Henrissat B."/>
            <person name="Kuo A."/>
            <person name="Liang C."/>
            <person name="Lipzen A."/>
            <person name="Lutzoni F."/>
            <person name="Magnuson J."/>
            <person name="Mondo S."/>
            <person name="Nolan M."/>
            <person name="Ohm R."/>
            <person name="Pangilinan J."/>
            <person name="Park H.-J."/>
            <person name="Ramirez L."/>
            <person name="Alfaro M."/>
            <person name="Sun H."/>
            <person name="Tritt A."/>
            <person name="Yoshinaga Y."/>
            <person name="Zwiers L.-H."/>
            <person name="Turgeon B."/>
            <person name="Goodwin S."/>
            <person name="Spatafora J."/>
            <person name="Crous P."/>
            <person name="Grigoriev I."/>
        </authorList>
    </citation>
    <scope>NUCLEOTIDE SEQUENCE</scope>
    <source>
        <strain evidence="2">CBS 122368</strain>
    </source>
</reference>
<protein>
    <submittedName>
        <fullName evidence="2">Alpha/beta-hydrolase</fullName>
    </submittedName>
</protein>
<evidence type="ECO:0000313" key="2">
    <source>
        <dbReference type="EMBL" id="KAF2242695.1"/>
    </source>
</evidence>
<dbReference type="InterPro" id="IPR000073">
    <property type="entry name" value="AB_hydrolase_1"/>
</dbReference>
<dbReference type="OrthoDB" id="1263307at2759"/>
<keyword evidence="2" id="KW-0378">Hydrolase</keyword>
<dbReference type="InterPro" id="IPR029058">
    <property type="entry name" value="AB_hydrolase_fold"/>
</dbReference>
<dbReference type="EMBL" id="ML987207">
    <property type="protein sequence ID" value="KAF2242695.1"/>
    <property type="molecule type" value="Genomic_DNA"/>
</dbReference>
<evidence type="ECO:0000313" key="3">
    <source>
        <dbReference type="Proteomes" id="UP000800094"/>
    </source>
</evidence>
<gene>
    <name evidence="2" type="ORF">BU26DRAFT_130606</name>
</gene>
<dbReference type="GO" id="GO:0016787">
    <property type="term" value="F:hydrolase activity"/>
    <property type="evidence" value="ECO:0007669"/>
    <property type="project" value="UniProtKB-KW"/>
</dbReference>
<dbReference type="SUPFAM" id="SSF53474">
    <property type="entry name" value="alpha/beta-Hydrolases"/>
    <property type="match status" value="1"/>
</dbReference>